<evidence type="ECO:0000313" key="1">
    <source>
        <dbReference type="EMBL" id="AQQ15431.1"/>
    </source>
</evidence>
<name>A0A1Q2HX53_9CORY</name>
<dbReference type="InterPro" id="IPR049249">
    <property type="entry name" value="DUF6882"/>
</dbReference>
<dbReference type="EMBL" id="CP019688">
    <property type="protein sequence ID" value="AQQ15431.1"/>
    <property type="molecule type" value="Genomic_DNA"/>
</dbReference>
<dbReference type="RefSeq" id="WP_095660121.1">
    <property type="nucleotide sequence ID" value="NZ_BAAAKB010000002.1"/>
</dbReference>
<dbReference type="AlphaFoldDB" id="A0A1Q2HX53"/>
<gene>
    <name evidence="1" type="ORF">CGLAU_07380</name>
</gene>
<reference evidence="1 2" key="1">
    <citation type="submission" date="2016-12" db="EMBL/GenBank/DDBJ databases">
        <authorList>
            <person name="Song W.-J."/>
            <person name="Kurnit D.M."/>
        </authorList>
    </citation>
    <scope>NUCLEOTIDE SEQUENCE [LARGE SCALE GENOMIC DNA]</scope>
    <source>
        <strain evidence="1 2">DSM 30827</strain>
    </source>
</reference>
<protein>
    <submittedName>
        <fullName evidence="1">Uncharacterized protein</fullName>
    </submittedName>
</protein>
<dbReference type="Proteomes" id="UP000217209">
    <property type="component" value="Chromosome"/>
</dbReference>
<keyword evidence="2" id="KW-1185">Reference proteome</keyword>
<dbReference type="KEGG" id="cgv:CGLAU_07380"/>
<sequence length="255" mass="29134">MHQLQQVRRIGQRAYIYARLRLDLMHRLIDAHEFGKPTDKYSMNFRDGEIYIWQGRLRGRIQTVASIAMKPATVLWGYAPPFADGRKLQEEELIKLYGERHNLGQLTCGQVPHGIPNGPDEANEMKILGYEIGAMAMYIFGGDYIFLSITNELAGNELVTLVSDLSSPVPPVTLLDVLEHISRYVDFIDDMEWSLGGLVEMMPGWRLETRPVDRLQQQVFRIFDEQGKVLTLLVARDESGRPINVLADGVRKYEN</sequence>
<accession>A0A1Q2HX53</accession>
<dbReference type="Pfam" id="PF21813">
    <property type="entry name" value="DUF6882"/>
    <property type="match status" value="1"/>
</dbReference>
<organism evidence="1 2">
    <name type="scientific">Corynebacterium glaucum</name>
    <dbReference type="NCBI Taxonomy" id="187491"/>
    <lineage>
        <taxon>Bacteria</taxon>
        <taxon>Bacillati</taxon>
        <taxon>Actinomycetota</taxon>
        <taxon>Actinomycetes</taxon>
        <taxon>Mycobacteriales</taxon>
        <taxon>Corynebacteriaceae</taxon>
        <taxon>Corynebacterium</taxon>
    </lineage>
</organism>
<proteinExistence type="predicted"/>
<dbReference type="OrthoDB" id="7859927at2"/>
<evidence type="ECO:0000313" key="2">
    <source>
        <dbReference type="Proteomes" id="UP000217209"/>
    </source>
</evidence>